<dbReference type="NCBIfam" id="TIGR00658">
    <property type="entry name" value="orni_carb_tr"/>
    <property type="match status" value="1"/>
</dbReference>
<dbReference type="GO" id="GO:0016597">
    <property type="term" value="F:amino acid binding"/>
    <property type="evidence" value="ECO:0007669"/>
    <property type="project" value="InterPro"/>
</dbReference>
<evidence type="ECO:0000256" key="3">
    <source>
        <dbReference type="RuleBase" id="RU003634"/>
    </source>
</evidence>
<dbReference type="InterPro" id="IPR036901">
    <property type="entry name" value="Asp/Orn_carbamoylTrfase_sf"/>
</dbReference>
<dbReference type="EC" id="2.1.3.3" evidence="2"/>
<name>A0A5P5ZH03_9LACO</name>
<feature type="domain" description="Aspartate/ornithine carbamoyltransferase Asp/Orn-binding" evidence="4">
    <location>
        <begin position="155"/>
        <end position="312"/>
    </location>
</feature>
<comment type="similarity">
    <text evidence="3">Belongs to the aspartate/ornithine carbamoyltransferase superfamily.</text>
</comment>
<sequence length="351" mass="39397">MEKRDYIDTFTFSKAEMQYMVDLGLKIKDSIKHGYYPQLLKNKNLGMIFEQTSTRTRNSAEAAMAELGGHALYLAPGQIQLGKGGHESLDDTGHVLGRLLDILGARVNRHEEIEGLAKYSQVPVVNFMSDKSHPTQALGDLTTIEENLPKGKELEDIKLVFVGDATQVAMSTMFFCAQMGMKFAQFGPKSNQMPADVLAHAKKIAAANGGSIEISDDEKVLQGADFIYTDVWYGLYDKELQKDQYMKIFYPKYQVSDDLLKKTGNPDVKFMHCLPASRGEEVTASVLDGNHSIVWDQAENRKTAMRAIFVYLLNPNMKHASKALAERYQGELDEMLAKEPYQDNKELGIKY</sequence>
<dbReference type="Gene3D" id="3.40.50.1370">
    <property type="entry name" value="Aspartate/ornithine carbamoyltransferase"/>
    <property type="match status" value="2"/>
</dbReference>
<evidence type="ECO:0000313" key="6">
    <source>
        <dbReference type="EMBL" id="QFG50689.1"/>
    </source>
</evidence>
<dbReference type="RefSeq" id="WP_056970124.1">
    <property type="nucleotide sequence ID" value="NZ_CP044496.1"/>
</dbReference>
<evidence type="ECO:0000256" key="1">
    <source>
        <dbReference type="ARBA" id="ARBA00022679"/>
    </source>
</evidence>
<dbReference type="InterPro" id="IPR006130">
    <property type="entry name" value="Asp/Orn_carbamoylTrfase"/>
</dbReference>
<dbReference type="SUPFAM" id="SSF53671">
    <property type="entry name" value="Aspartate/ornithine carbamoyltransferase"/>
    <property type="match status" value="1"/>
</dbReference>
<dbReference type="InterPro" id="IPR002292">
    <property type="entry name" value="Orn/put_carbamltrans"/>
</dbReference>
<dbReference type="PANTHER" id="PTHR45753">
    <property type="entry name" value="ORNITHINE CARBAMOYLTRANSFERASE, MITOCHONDRIAL"/>
    <property type="match status" value="1"/>
</dbReference>
<dbReference type="GO" id="GO:0042450">
    <property type="term" value="P:L-arginine biosynthetic process via ornithine"/>
    <property type="evidence" value="ECO:0007669"/>
    <property type="project" value="UniProtKB-UniRule"/>
</dbReference>
<gene>
    <name evidence="6" type="ORF">LA749_01010</name>
</gene>
<protein>
    <recommendedName>
        <fullName evidence="2">Ornithine carbamoyltransferase</fullName>
        <ecNumber evidence="2">2.1.3.3</ecNumber>
    </recommendedName>
</protein>
<dbReference type="PRINTS" id="PR00100">
    <property type="entry name" value="AOTCASE"/>
</dbReference>
<keyword evidence="1 3" id="KW-0808">Transferase</keyword>
<dbReference type="PANTHER" id="PTHR45753:SF3">
    <property type="entry name" value="ORNITHINE TRANSCARBAMYLASE, MITOCHONDRIAL"/>
    <property type="match status" value="1"/>
</dbReference>
<evidence type="ECO:0000259" key="4">
    <source>
        <dbReference type="Pfam" id="PF00185"/>
    </source>
</evidence>
<dbReference type="InterPro" id="IPR006131">
    <property type="entry name" value="Asp_carbamoyltransf_Asp/Orn-bd"/>
</dbReference>
<reference evidence="6 7" key="1">
    <citation type="submission" date="2019-09" db="EMBL/GenBank/DDBJ databases">
        <title>Genome sequencing of Lactobacillus acetotolerans.</title>
        <authorList>
            <person name="Kim K."/>
        </authorList>
    </citation>
    <scope>NUCLEOTIDE SEQUENCE [LARGE SCALE GENOMIC DNA]</scope>
    <source>
        <strain evidence="6 7">LA749</strain>
    </source>
</reference>
<evidence type="ECO:0000313" key="7">
    <source>
        <dbReference type="Proteomes" id="UP000325393"/>
    </source>
</evidence>
<dbReference type="EMBL" id="CP044496">
    <property type="protein sequence ID" value="QFG50689.1"/>
    <property type="molecule type" value="Genomic_DNA"/>
</dbReference>
<dbReference type="Pfam" id="PF00185">
    <property type="entry name" value="OTCace"/>
    <property type="match status" value="1"/>
</dbReference>
<dbReference type="GeneID" id="78211555"/>
<dbReference type="FunFam" id="3.40.50.1370:FF:000008">
    <property type="entry name" value="Ornithine carbamoyltransferase"/>
    <property type="match status" value="1"/>
</dbReference>
<accession>A0A5P5ZH03</accession>
<organism evidence="6 7">
    <name type="scientific">Lactobacillus acetotolerans</name>
    <dbReference type="NCBI Taxonomy" id="1600"/>
    <lineage>
        <taxon>Bacteria</taxon>
        <taxon>Bacillati</taxon>
        <taxon>Bacillota</taxon>
        <taxon>Bacilli</taxon>
        <taxon>Lactobacillales</taxon>
        <taxon>Lactobacillaceae</taxon>
        <taxon>Lactobacillus</taxon>
    </lineage>
</organism>
<dbReference type="PRINTS" id="PR00102">
    <property type="entry name" value="OTCASE"/>
</dbReference>
<proteinExistence type="inferred from homology"/>
<feature type="domain" description="Aspartate/ornithine carbamoyltransferase carbamoyl-P binding" evidence="5">
    <location>
        <begin position="4"/>
        <end position="146"/>
    </location>
</feature>
<dbReference type="Proteomes" id="UP000325393">
    <property type="component" value="Chromosome"/>
</dbReference>
<dbReference type="GO" id="GO:0019240">
    <property type="term" value="P:citrulline biosynthetic process"/>
    <property type="evidence" value="ECO:0007669"/>
    <property type="project" value="TreeGrafter"/>
</dbReference>
<dbReference type="GO" id="GO:0004585">
    <property type="term" value="F:ornithine carbamoyltransferase activity"/>
    <property type="evidence" value="ECO:0007669"/>
    <property type="project" value="UniProtKB-UniRule"/>
</dbReference>
<evidence type="ECO:0000259" key="5">
    <source>
        <dbReference type="Pfam" id="PF02729"/>
    </source>
</evidence>
<dbReference type="InterPro" id="IPR006132">
    <property type="entry name" value="Asp/Orn_carbamoyltranf_P-bd"/>
</dbReference>
<dbReference type="AlphaFoldDB" id="A0A5P5ZH03"/>
<evidence type="ECO:0000256" key="2">
    <source>
        <dbReference type="NCBIfam" id="TIGR00658"/>
    </source>
</evidence>
<dbReference type="Pfam" id="PF02729">
    <property type="entry name" value="OTCace_N"/>
    <property type="match status" value="1"/>
</dbReference>